<evidence type="ECO:0000256" key="22">
    <source>
        <dbReference type="SAM" id="MobiDB-lite"/>
    </source>
</evidence>
<keyword evidence="15 19" id="KW-0560">Oxidoreductase</keyword>
<dbReference type="Pfam" id="PF00034">
    <property type="entry name" value="Cytochrom_C"/>
    <property type="match status" value="1"/>
</dbReference>
<feature type="binding site" description="covalent" evidence="21">
    <location>
        <position position="120"/>
    </location>
    <ligand>
        <name>heme c</name>
        <dbReference type="ChEBI" id="CHEBI:61717"/>
        <label>1</label>
    </ligand>
</feature>
<evidence type="ECO:0000256" key="23">
    <source>
        <dbReference type="SAM" id="Phobius"/>
    </source>
</evidence>
<name>A0A975EMJ2_9RHOB</name>
<dbReference type="PRINTS" id="PR00605">
    <property type="entry name" value="CYTCHROMECIC"/>
</dbReference>
<keyword evidence="9 23" id="KW-0812">Transmembrane</keyword>
<keyword evidence="10 19" id="KW-0479">Metal-binding</keyword>
<keyword evidence="7 19" id="KW-0349">Heme</keyword>
<evidence type="ECO:0000256" key="10">
    <source>
        <dbReference type="ARBA" id="ARBA00022723"/>
    </source>
</evidence>
<keyword evidence="4 19" id="KW-0813">Transport</keyword>
<sequence length="290" mass="32280">MKPEFDEVSGQETTGHEWNGIKELNTPMPWAFRIWLWASIAVAALLWVLYPSFPSTSDYLKGTIGYSSREAVNAAVAEGEAKRAEAYAVFTETDLDTLAEDETLQAKFEDDIAVLYRDNCAVCHGRDLEGQANFPSLVDDHWLWSGWPEEIEYTLQVGINSSHEDTRFAEMPAFGRDEMLPDEEISDIVEYVLSISGQEHDAEAALRGDELFLDNCSGCHAEGGVGGFETGAPSLVDDQWIYGGSREQIAETLENGRAGVMPAWSGRLSETEIRQLTLYLIWQGREHGDS</sequence>
<comment type="similarity">
    <text evidence="3 19">Belongs to the CcoP / FixP family.</text>
</comment>
<dbReference type="GO" id="GO:0009055">
    <property type="term" value="F:electron transfer activity"/>
    <property type="evidence" value="ECO:0007669"/>
    <property type="project" value="InterPro"/>
</dbReference>
<dbReference type="NCBIfam" id="TIGR00782">
    <property type="entry name" value="ccoP"/>
    <property type="match status" value="1"/>
</dbReference>
<feature type="binding site" description="axial binding residue" evidence="20">
    <location>
        <position position="124"/>
    </location>
    <ligand>
        <name>heme c</name>
        <dbReference type="ChEBI" id="CHEBI:61717"/>
        <label>1</label>
    </ligand>
    <ligandPart>
        <name>Fe</name>
        <dbReference type="ChEBI" id="CHEBI:18248"/>
    </ligandPart>
</feature>
<dbReference type="EMBL" id="CP060010">
    <property type="protein sequence ID" value="QTN34799.1"/>
    <property type="molecule type" value="Genomic_DNA"/>
</dbReference>
<feature type="binding site" description="covalent" evidence="21">
    <location>
        <position position="216"/>
    </location>
    <ligand>
        <name>heme c</name>
        <dbReference type="ChEBI" id="CHEBI:61717"/>
        <label>2</label>
    </ligand>
</feature>
<dbReference type="Pfam" id="PF14715">
    <property type="entry name" value="FixP_N"/>
    <property type="match status" value="1"/>
</dbReference>
<comment type="subcellular location">
    <subcellularLocation>
        <location evidence="1 19">Cell inner membrane</location>
    </subcellularLocation>
</comment>
<gene>
    <name evidence="25" type="primary">ccoP</name>
    <name evidence="25" type="ORF">HZ995_09800</name>
</gene>
<dbReference type="GO" id="GO:0005506">
    <property type="term" value="F:iron ion binding"/>
    <property type="evidence" value="ECO:0007669"/>
    <property type="project" value="InterPro"/>
</dbReference>
<dbReference type="PANTHER" id="PTHR33751">
    <property type="entry name" value="CBB3-TYPE CYTOCHROME C OXIDASE SUBUNIT FIXP"/>
    <property type="match status" value="1"/>
</dbReference>
<evidence type="ECO:0000256" key="17">
    <source>
        <dbReference type="ARBA" id="ARBA00023065"/>
    </source>
</evidence>
<evidence type="ECO:0000256" key="21">
    <source>
        <dbReference type="PIRSR" id="PIRSR000006-2"/>
    </source>
</evidence>
<dbReference type="InterPro" id="IPR008168">
    <property type="entry name" value="Cyt_C_IC"/>
</dbReference>
<evidence type="ECO:0000256" key="6">
    <source>
        <dbReference type="ARBA" id="ARBA00022519"/>
    </source>
</evidence>
<evidence type="ECO:0000256" key="19">
    <source>
        <dbReference type="PIRNR" id="PIRNR000006"/>
    </source>
</evidence>
<evidence type="ECO:0000256" key="8">
    <source>
        <dbReference type="ARBA" id="ARBA00022660"/>
    </source>
</evidence>
<evidence type="ECO:0000256" key="11">
    <source>
        <dbReference type="ARBA" id="ARBA00022737"/>
    </source>
</evidence>
<evidence type="ECO:0000256" key="14">
    <source>
        <dbReference type="ARBA" id="ARBA00022989"/>
    </source>
</evidence>
<keyword evidence="17 19" id="KW-0406">Ion transport</keyword>
<evidence type="ECO:0000256" key="4">
    <source>
        <dbReference type="ARBA" id="ARBA00022448"/>
    </source>
</evidence>
<evidence type="ECO:0000256" key="1">
    <source>
        <dbReference type="ARBA" id="ARBA00004533"/>
    </source>
</evidence>
<dbReference type="Gene3D" id="1.10.760.10">
    <property type="entry name" value="Cytochrome c-like domain"/>
    <property type="match status" value="2"/>
</dbReference>
<dbReference type="InterPro" id="IPR032858">
    <property type="entry name" value="CcoP_N"/>
</dbReference>
<dbReference type="InterPro" id="IPR036909">
    <property type="entry name" value="Cyt_c-like_dom_sf"/>
</dbReference>
<organism evidence="25 26">
    <name type="scientific">Cognatishimia activa</name>
    <dbReference type="NCBI Taxonomy" id="1715691"/>
    <lineage>
        <taxon>Bacteria</taxon>
        <taxon>Pseudomonadati</taxon>
        <taxon>Pseudomonadota</taxon>
        <taxon>Alphaproteobacteria</taxon>
        <taxon>Rhodobacterales</taxon>
        <taxon>Paracoccaceae</taxon>
        <taxon>Cognatishimia</taxon>
    </lineage>
</organism>
<keyword evidence="8 19" id="KW-0679">Respiratory chain</keyword>
<evidence type="ECO:0000256" key="20">
    <source>
        <dbReference type="PIRSR" id="PIRSR000006-1"/>
    </source>
</evidence>
<dbReference type="Gene3D" id="6.10.280.130">
    <property type="match status" value="1"/>
</dbReference>
<feature type="binding site" description="axial binding residue" evidence="20">
    <location>
        <position position="171"/>
    </location>
    <ligand>
        <name>heme c</name>
        <dbReference type="ChEBI" id="CHEBI:61717"/>
        <label>2</label>
    </ligand>
    <ligandPart>
        <name>Fe</name>
        <dbReference type="ChEBI" id="CHEBI:18248"/>
    </ligandPart>
</feature>
<dbReference type="GO" id="GO:1902600">
    <property type="term" value="P:proton transmembrane transport"/>
    <property type="evidence" value="ECO:0007669"/>
    <property type="project" value="UniProtKB-KW"/>
</dbReference>
<evidence type="ECO:0000259" key="24">
    <source>
        <dbReference type="PROSITE" id="PS51007"/>
    </source>
</evidence>
<evidence type="ECO:0000256" key="13">
    <source>
        <dbReference type="ARBA" id="ARBA00022982"/>
    </source>
</evidence>
<dbReference type="AlphaFoldDB" id="A0A975EMJ2"/>
<comment type="function">
    <text evidence="19">C-type cytochrome. Part of the cbb3-type cytochrome c oxidase complex.</text>
</comment>
<dbReference type="PANTHER" id="PTHR33751:SF1">
    <property type="entry name" value="CBB3-TYPE CYTOCHROME C OXIDASE SUBUNIT FIXP"/>
    <property type="match status" value="1"/>
</dbReference>
<accession>A0A975EMJ2</accession>
<dbReference type="RefSeq" id="WP_209355485.1">
    <property type="nucleotide sequence ID" value="NZ_CP060010.1"/>
</dbReference>
<evidence type="ECO:0000256" key="5">
    <source>
        <dbReference type="ARBA" id="ARBA00022475"/>
    </source>
</evidence>
<dbReference type="SUPFAM" id="SSF46626">
    <property type="entry name" value="Cytochrome c"/>
    <property type="match status" value="2"/>
</dbReference>
<evidence type="ECO:0000256" key="16">
    <source>
        <dbReference type="ARBA" id="ARBA00023004"/>
    </source>
</evidence>
<feature type="binding site" description="covalent" evidence="21">
    <location>
        <position position="219"/>
    </location>
    <ligand>
        <name>heme c</name>
        <dbReference type="ChEBI" id="CHEBI:61717"/>
        <label>2</label>
    </ligand>
</feature>
<reference evidence="25" key="1">
    <citation type="submission" date="2020-07" db="EMBL/GenBank/DDBJ databases">
        <title>Genome sequences of bacteria associated with the marine, planktonic diatom Thalassiosira profunda strain ECT2AJA-044.</title>
        <authorList>
            <person name="Gargas C.B."/>
            <person name="Roberts W.R."/>
            <person name="Alverson A.J."/>
        </authorList>
    </citation>
    <scope>NUCLEOTIDE SEQUENCE</scope>
    <source>
        <strain evidence="25">ECT2AJA-044</strain>
    </source>
</reference>
<dbReference type="PIRSF" id="PIRSF000006">
    <property type="entry name" value="Cbb3-Cox_fixP"/>
    <property type="match status" value="1"/>
</dbReference>
<keyword evidence="14 23" id="KW-1133">Transmembrane helix</keyword>
<dbReference type="InterPro" id="IPR050597">
    <property type="entry name" value="Cytochrome_c_Oxidase_Subunit"/>
</dbReference>
<evidence type="ECO:0000256" key="7">
    <source>
        <dbReference type="ARBA" id="ARBA00022617"/>
    </source>
</evidence>
<evidence type="ECO:0000256" key="12">
    <source>
        <dbReference type="ARBA" id="ARBA00022781"/>
    </source>
</evidence>
<dbReference type="GO" id="GO:0016491">
    <property type="term" value="F:oxidoreductase activity"/>
    <property type="evidence" value="ECO:0007669"/>
    <property type="project" value="UniProtKB-KW"/>
</dbReference>
<dbReference type="GO" id="GO:0020037">
    <property type="term" value="F:heme binding"/>
    <property type="evidence" value="ECO:0007669"/>
    <property type="project" value="InterPro"/>
</dbReference>
<feature type="binding site" description="axial binding residue" evidence="20">
    <location>
        <position position="220"/>
    </location>
    <ligand>
        <name>heme c</name>
        <dbReference type="ChEBI" id="CHEBI:61717"/>
        <label>2</label>
    </ligand>
    <ligandPart>
        <name>Fe</name>
        <dbReference type="ChEBI" id="CHEBI:18248"/>
    </ligandPart>
</feature>
<dbReference type="InterPro" id="IPR004678">
    <property type="entry name" value="Cyt_c_oxidase_cbb3_su3"/>
</dbReference>
<feature type="domain" description="Cytochrome c" evidence="24">
    <location>
        <begin position="99"/>
        <end position="196"/>
    </location>
</feature>
<evidence type="ECO:0000256" key="15">
    <source>
        <dbReference type="ARBA" id="ARBA00023002"/>
    </source>
</evidence>
<dbReference type="InterPro" id="IPR009056">
    <property type="entry name" value="Cyt_c-like_dom"/>
</dbReference>
<keyword evidence="18 19" id="KW-0472">Membrane</keyword>
<keyword evidence="12 19" id="KW-0375">Hydrogen ion transport</keyword>
<feature type="domain" description="Cytochrome c" evidence="24">
    <location>
        <begin position="203"/>
        <end position="284"/>
    </location>
</feature>
<keyword evidence="11" id="KW-0677">Repeat</keyword>
<evidence type="ECO:0000256" key="18">
    <source>
        <dbReference type="ARBA" id="ARBA00023136"/>
    </source>
</evidence>
<proteinExistence type="inferred from homology"/>
<evidence type="ECO:0000313" key="25">
    <source>
        <dbReference type="EMBL" id="QTN34799.1"/>
    </source>
</evidence>
<evidence type="ECO:0000256" key="3">
    <source>
        <dbReference type="ARBA" id="ARBA00006113"/>
    </source>
</evidence>
<dbReference type="Pfam" id="PF13442">
    <property type="entry name" value="Cytochrome_CBB3"/>
    <property type="match status" value="1"/>
</dbReference>
<comment type="cofactor">
    <cofactor evidence="19 21">
        <name>heme c</name>
        <dbReference type="ChEBI" id="CHEBI:61717"/>
    </cofactor>
    <text evidence="19 21">Binds 2 heme C groups per subunit.</text>
</comment>
<comment type="pathway">
    <text evidence="2 19">Energy metabolism; oxidative phosphorylation.</text>
</comment>
<keyword evidence="16 19" id="KW-0408">Iron</keyword>
<keyword evidence="13 19" id="KW-0249">Electron transport</keyword>
<feature type="region of interest" description="Disordered" evidence="22">
    <location>
        <begin position="1"/>
        <end position="20"/>
    </location>
</feature>
<evidence type="ECO:0000256" key="2">
    <source>
        <dbReference type="ARBA" id="ARBA00004673"/>
    </source>
</evidence>
<feature type="binding site" description="axial binding residue" evidence="20">
    <location>
        <position position="261"/>
    </location>
    <ligand>
        <name>heme c</name>
        <dbReference type="ChEBI" id="CHEBI:61717"/>
        <label>1</label>
    </ligand>
    <ligandPart>
        <name>Fe</name>
        <dbReference type="ChEBI" id="CHEBI:18248"/>
    </ligandPart>
</feature>
<protein>
    <recommendedName>
        <fullName evidence="19">Cbb3-type cytochrome c oxidase subunit</fullName>
    </recommendedName>
</protein>
<evidence type="ECO:0000256" key="9">
    <source>
        <dbReference type="ARBA" id="ARBA00022692"/>
    </source>
</evidence>
<comment type="subunit">
    <text evidence="19">Component of the cbb3-type cytochrome c oxidase.</text>
</comment>
<feature type="transmembrane region" description="Helical" evidence="23">
    <location>
        <begin position="34"/>
        <end position="53"/>
    </location>
</feature>
<dbReference type="Proteomes" id="UP000665026">
    <property type="component" value="Chromosome"/>
</dbReference>
<keyword evidence="5 19" id="KW-1003">Cell membrane</keyword>
<evidence type="ECO:0000313" key="26">
    <source>
        <dbReference type="Proteomes" id="UP000665026"/>
    </source>
</evidence>
<dbReference type="KEGG" id="cact:HZ995_09800"/>
<feature type="binding site" description="covalent" evidence="21">
    <location>
        <position position="123"/>
    </location>
    <ligand>
        <name>heme c</name>
        <dbReference type="ChEBI" id="CHEBI:61717"/>
        <label>1</label>
    </ligand>
</feature>
<dbReference type="GO" id="GO:0005886">
    <property type="term" value="C:plasma membrane"/>
    <property type="evidence" value="ECO:0007669"/>
    <property type="project" value="UniProtKB-SubCell"/>
</dbReference>
<dbReference type="PROSITE" id="PS51007">
    <property type="entry name" value="CYTC"/>
    <property type="match status" value="2"/>
</dbReference>
<keyword evidence="6 19" id="KW-0997">Cell inner membrane</keyword>
<dbReference type="InterPro" id="IPR038414">
    <property type="entry name" value="CcoP_N_sf"/>
</dbReference>